<keyword evidence="14" id="KW-1133">Transmembrane helix</keyword>
<keyword evidence="14" id="KW-0812">Transmembrane</keyword>
<dbReference type="GO" id="GO:0004163">
    <property type="term" value="F:diphosphomevalonate decarboxylase activity"/>
    <property type="evidence" value="ECO:0007669"/>
    <property type="project" value="UniProtKB-UniRule"/>
</dbReference>
<dbReference type="GO" id="GO:0005524">
    <property type="term" value="F:ATP binding"/>
    <property type="evidence" value="ECO:0007669"/>
    <property type="project" value="UniProtKB-UniRule"/>
</dbReference>
<dbReference type="PANTHER" id="PTHR10977:SF3">
    <property type="entry name" value="DIPHOSPHOMEVALONATE DECARBOXYLASE"/>
    <property type="match status" value="1"/>
</dbReference>
<dbReference type="GO" id="GO:0019287">
    <property type="term" value="P:isopentenyl diphosphate biosynthetic process, mevalonate pathway"/>
    <property type="evidence" value="ECO:0007669"/>
    <property type="project" value="UniProtKB-UniRule"/>
</dbReference>
<dbReference type="InterPro" id="IPR020568">
    <property type="entry name" value="Ribosomal_Su5_D2-typ_SF"/>
</dbReference>
<feature type="domain" description="Diphosphomevalonate decarboxylase-like N-terminal" evidence="16">
    <location>
        <begin position="8"/>
        <end position="166"/>
    </location>
</feature>
<comment type="pathway">
    <text evidence="13">Steroid biosynthesis; cholesterol biosynthesis.</text>
</comment>
<sequence>LTVATCAAPTNIAALKYWGKASEALNTPINSSVSVTLHQDQLRTKTTVASAPSFRTTRLWLNGKEQPINKRVATVIREMKLVAKRPQHWEHAHLHIVSENSFPTAAGLASSAAGYACLVAALAELFEVDEQFPGHLSTIARQGSGSACRSLYGGFVRWEKGGEHEDGRDSRAVQVADEHYWKELCAIICVVNDKEKDTSSTSGMKTSKDTSALLQFRADHVVDDRLAVMERAYLAKDFVSFGKLTMQDSNQFHATCLDTYPPIFYLNDISRKIIHLVHAYNAQAGKVQAAYTFDAGPNAVIFLEEQHVQEVMSLLLQCFPSSSPVEIKSSIPVDGKASTLVSSMKLPAPTQGGIKMFYVSRVGGGTRVLGPQEALVDLETGEPLLSSSSSRQKERSDCFWARQIHENAWFPYIVGAAAVGAVAVAAMTARR</sequence>
<reference evidence="18" key="1">
    <citation type="journal article" date="2010" name="Genome Biol.">
        <title>Genome sequence of the necrotrophic plant pathogen Pythium ultimum reveals original pathogenicity mechanisms and effector repertoire.</title>
        <authorList>
            <person name="Levesque C.A."/>
            <person name="Brouwer H."/>
            <person name="Cano L."/>
            <person name="Hamilton J.P."/>
            <person name="Holt C."/>
            <person name="Huitema E."/>
            <person name="Raffaele S."/>
            <person name="Robideau G.P."/>
            <person name="Thines M."/>
            <person name="Win J."/>
            <person name="Zerillo M.M."/>
            <person name="Beakes G.W."/>
            <person name="Boore J.L."/>
            <person name="Busam D."/>
            <person name="Dumas B."/>
            <person name="Ferriera S."/>
            <person name="Fuerstenberg S.I."/>
            <person name="Gachon C.M."/>
            <person name="Gaulin E."/>
            <person name="Govers F."/>
            <person name="Grenville-Briggs L."/>
            <person name="Horner N."/>
            <person name="Hostetler J."/>
            <person name="Jiang R.H."/>
            <person name="Johnson J."/>
            <person name="Krajaejun T."/>
            <person name="Lin H."/>
            <person name="Meijer H.J."/>
            <person name="Moore B."/>
            <person name="Morris P."/>
            <person name="Phuntmart V."/>
            <person name="Puiu D."/>
            <person name="Shetty J."/>
            <person name="Stajich J.E."/>
            <person name="Tripathy S."/>
            <person name="Wawra S."/>
            <person name="van West P."/>
            <person name="Whitty B.R."/>
            <person name="Coutinho P.M."/>
            <person name="Henrissat B."/>
            <person name="Martin F."/>
            <person name="Thomas P.D."/>
            <person name="Tyler B.M."/>
            <person name="De Vries R.P."/>
            <person name="Kamoun S."/>
            <person name="Yandell M."/>
            <person name="Tisserat N."/>
            <person name="Buell C.R."/>
        </authorList>
    </citation>
    <scope>NUCLEOTIDE SEQUENCE</scope>
    <source>
        <strain evidence="18">DAOM:BR144</strain>
    </source>
</reference>
<dbReference type="GO" id="GO:0005829">
    <property type="term" value="C:cytosol"/>
    <property type="evidence" value="ECO:0007669"/>
    <property type="project" value="InterPro"/>
</dbReference>
<keyword evidence="13" id="KW-0152">Cholesterol biosynthesis</keyword>
<keyword evidence="18" id="KW-1185">Reference proteome</keyword>
<keyword evidence="7 13" id="KW-0756">Sterol biosynthesis</keyword>
<dbReference type="AlphaFoldDB" id="K3WFN8"/>
<evidence type="ECO:0000256" key="9">
    <source>
        <dbReference type="ARBA" id="ARBA00023166"/>
    </source>
</evidence>
<dbReference type="UniPathway" id="UPA00063"/>
<dbReference type="EMBL" id="GL376638">
    <property type="status" value="NOT_ANNOTATED_CDS"/>
    <property type="molecule type" value="Genomic_DNA"/>
</dbReference>
<dbReference type="Pfam" id="PF18376">
    <property type="entry name" value="MDD_C"/>
    <property type="match status" value="1"/>
</dbReference>
<dbReference type="NCBIfam" id="TIGR01240">
    <property type="entry name" value="mevDPdecarb"/>
    <property type="match status" value="1"/>
</dbReference>
<dbReference type="GO" id="GO:0006695">
    <property type="term" value="P:cholesterol biosynthetic process"/>
    <property type="evidence" value="ECO:0007669"/>
    <property type="project" value="UniProtKB-UniPathway"/>
</dbReference>
<dbReference type="eggNOG" id="KOG2833">
    <property type="taxonomic scope" value="Eukaryota"/>
</dbReference>
<name>K3WFN8_GLOUD</name>
<dbReference type="VEuPathDB" id="FungiDB:PYU1_G003769"/>
<feature type="domain" description="Mvd1 C-terminal" evidence="15">
    <location>
        <begin position="186"/>
        <end position="368"/>
    </location>
</feature>
<keyword evidence="10 13" id="KW-0753">Steroid metabolism</keyword>
<feature type="transmembrane region" description="Helical" evidence="14">
    <location>
        <begin position="409"/>
        <end position="429"/>
    </location>
</feature>
<dbReference type="Proteomes" id="UP000019132">
    <property type="component" value="Unassembled WGS sequence"/>
</dbReference>
<evidence type="ECO:0000256" key="1">
    <source>
        <dbReference type="ARBA" id="ARBA00008831"/>
    </source>
</evidence>
<keyword evidence="14" id="KW-0472">Membrane</keyword>
<comment type="similarity">
    <text evidence="1 12 13">Belongs to the diphosphomevalonate decarboxylase family.</text>
</comment>
<dbReference type="InterPro" id="IPR029765">
    <property type="entry name" value="Mev_diP_decarb"/>
</dbReference>
<comment type="catalytic activity">
    <reaction evidence="12 13">
        <text>(R)-5-diphosphomevalonate + ATP = isopentenyl diphosphate + ADP + phosphate + CO2</text>
        <dbReference type="Rhea" id="RHEA:23732"/>
        <dbReference type="ChEBI" id="CHEBI:16526"/>
        <dbReference type="ChEBI" id="CHEBI:30616"/>
        <dbReference type="ChEBI" id="CHEBI:43474"/>
        <dbReference type="ChEBI" id="CHEBI:57557"/>
        <dbReference type="ChEBI" id="CHEBI:128769"/>
        <dbReference type="ChEBI" id="CHEBI:456216"/>
        <dbReference type="EC" id="4.1.1.33"/>
    </reaction>
</comment>
<evidence type="ECO:0000313" key="17">
    <source>
        <dbReference type="EnsemblProtists" id="PYU1_T003779"/>
    </source>
</evidence>
<keyword evidence="9 13" id="KW-1207">Sterol metabolism</keyword>
<keyword evidence="13" id="KW-0153">Cholesterol metabolism</keyword>
<evidence type="ECO:0000256" key="4">
    <source>
        <dbReference type="ARBA" id="ARBA00022741"/>
    </source>
</evidence>
<dbReference type="PANTHER" id="PTHR10977">
    <property type="entry name" value="DIPHOSPHOMEVALONATE DECARBOXYLASE"/>
    <property type="match status" value="1"/>
</dbReference>
<dbReference type="OMA" id="LTLHAMM"/>
<evidence type="ECO:0000256" key="11">
    <source>
        <dbReference type="ARBA" id="ARBA00023239"/>
    </source>
</evidence>
<organism evidence="17 18">
    <name type="scientific">Globisporangium ultimum (strain ATCC 200006 / CBS 805.95 / DAOM BR144)</name>
    <name type="common">Pythium ultimum</name>
    <dbReference type="NCBI Taxonomy" id="431595"/>
    <lineage>
        <taxon>Eukaryota</taxon>
        <taxon>Sar</taxon>
        <taxon>Stramenopiles</taxon>
        <taxon>Oomycota</taxon>
        <taxon>Peronosporomycetes</taxon>
        <taxon>Pythiales</taxon>
        <taxon>Pythiaceae</taxon>
        <taxon>Globisporangium</taxon>
    </lineage>
</organism>
<evidence type="ECO:0000256" key="7">
    <source>
        <dbReference type="ARBA" id="ARBA00023011"/>
    </source>
</evidence>
<dbReference type="SUPFAM" id="SSF54211">
    <property type="entry name" value="Ribosomal protein S5 domain 2-like"/>
    <property type="match status" value="1"/>
</dbReference>
<dbReference type="SUPFAM" id="SSF55060">
    <property type="entry name" value="GHMP Kinase, C-terminal domain"/>
    <property type="match status" value="1"/>
</dbReference>
<dbReference type="InterPro" id="IPR041431">
    <property type="entry name" value="Mvd1_C"/>
</dbReference>
<accession>K3WFN8</accession>
<keyword evidence="8 12" id="KW-0443">Lipid metabolism</keyword>
<evidence type="ECO:0000256" key="10">
    <source>
        <dbReference type="ARBA" id="ARBA00023221"/>
    </source>
</evidence>
<protein>
    <recommendedName>
        <fullName evidence="2 12">Diphosphomevalonate decarboxylase</fullName>
        <ecNumber evidence="2 12">4.1.1.33</ecNumber>
    </recommendedName>
</protein>
<evidence type="ECO:0000259" key="16">
    <source>
        <dbReference type="Pfam" id="PF22700"/>
    </source>
</evidence>
<dbReference type="InterPro" id="IPR014721">
    <property type="entry name" value="Ribsml_uS5_D2-typ_fold_subgr"/>
</dbReference>
<evidence type="ECO:0000313" key="18">
    <source>
        <dbReference type="Proteomes" id="UP000019132"/>
    </source>
</evidence>
<evidence type="ECO:0000256" key="6">
    <source>
        <dbReference type="ARBA" id="ARBA00022955"/>
    </source>
</evidence>
<dbReference type="STRING" id="431595.K3WFN8"/>
<dbReference type="HOGENOM" id="CLU_040369_4_2_1"/>
<dbReference type="PIRSF" id="PIRSF015950">
    <property type="entry name" value="Mev_P_decrbx"/>
    <property type="match status" value="1"/>
</dbReference>
<dbReference type="FunFam" id="3.30.230.10:FF:000080">
    <property type="entry name" value="Diphosphomevalonate decarboxylase"/>
    <property type="match status" value="1"/>
</dbReference>
<keyword evidence="4 12" id="KW-0547">Nucleotide-binding</keyword>
<evidence type="ECO:0000259" key="15">
    <source>
        <dbReference type="Pfam" id="PF18376"/>
    </source>
</evidence>
<comment type="function">
    <text evidence="13">Catalyzes the ATP dependent decarboxylation of (R)-5-diphosphomevalonate to form isopentenyl diphosphate (IPP). Functions in the mevalonate (MVA) pathway leading to isopentenyl diphosphate (IPP), a key precursor for the biosynthesis of isoprenoids and sterol synthesis.</text>
</comment>
<dbReference type="EC" id="4.1.1.33" evidence="2 12"/>
<evidence type="ECO:0000256" key="5">
    <source>
        <dbReference type="ARBA" id="ARBA00022840"/>
    </source>
</evidence>
<dbReference type="Pfam" id="PF22700">
    <property type="entry name" value="MVD-like_N"/>
    <property type="match status" value="1"/>
</dbReference>
<keyword evidence="6 13" id="KW-0752">Steroid biosynthesis</keyword>
<dbReference type="InterPro" id="IPR036554">
    <property type="entry name" value="GHMP_kinase_C_sf"/>
</dbReference>
<dbReference type="EnsemblProtists" id="PYU1_T003779">
    <property type="protein sequence ID" value="PYU1_T003779"/>
    <property type="gene ID" value="PYU1_G003769"/>
</dbReference>
<evidence type="ECO:0000256" key="8">
    <source>
        <dbReference type="ARBA" id="ARBA00023098"/>
    </source>
</evidence>
<reference evidence="18" key="2">
    <citation type="submission" date="2010-04" db="EMBL/GenBank/DDBJ databases">
        <authorList>
            <person name="Buell R."/>
            <person name="Hamilton J."/>
            <person name="Hostetler J."/>
        </authorList>
    </citation>
    <scope>NUCLEOTIDE SEQUENCE [LARGE SCALE GENOMIC DNA]</scope>
    <source>
        <strain evidence="18">DAOM:BR144</strain>
    </source>
</reference>
<dbReference type="InParanoid" id="K3WFN8"/>
<proteinExistence type="inferred from homology"/>
<reference evidence="17" key="3">
    <citation type="submission" date="2015-02" db="UniProtKB">
        <authorList>
            <consortium name="EnsemblProtists"/>
        </authorList>
    </citation>
    <scope>IDENTIFICATION</scope>
    <source>
        <strain evidence="17">DAOM BR144</strain>
    </source>
</reference>
<evidence type="ECO:0000256" key="3">
    <source>
        <dbReference type="ARBA" id="ARBA00022516"/>
    </source>
</evidence>
<dbReference type="Gene3D" id="3.30.230.10">
    <property type="match status" value="1"/>
</dbReference>
<dbReference type="FunFam" id="3.30.70.890:FF:000005">
    <property type="entry name" value="Diphosphomevalonate decarboxylase"/>
    <property type="match status" value="1"/>
</dbReference>
<evidence type="ECO:0000256" key="13">
    <source>
        <dbReference type="RuleBase" id="RU363086"/>
    </source>
</evidence>
<keyword evidence="11 12" id="KW-0456">Lyase</keyword>
<keyword evidence="5 12" id="KW-0067">ATP-binding</keyword>
<dbReference type="InterPro" id="IPR053859">
    <property type="entry name" value="MVD-like_N"/>
</dbReference>
<keyword evidence="3 13" id="KW-0444">Lipid biosynthesis</keyword>
<evidence type="ECO:0000256" key="2">
    <source>
        <dbReference type="ARBA" id="ARBA00012296"/>
    </source>
</evidence>
<dbReference type="Gene3D" id="3.30.70.890">
    <property type="entry name" value="GHMP kinase, C-terminal domain"/>
    <property type="match status" value="1"/>
</dbReference>
<dbReference type="InterPro" id="IPR005935">
    <property type="entry name" value="Mev_decarb"/>
</dbReference>
<evidence type="ECO:0000256" key="12">
    <source>
        <dbReference type="PIRNR" id="PIRNR015950"/>
    </source>
</evidence>
<evidence type="ECO:0000256" key="14">
    <source>
        <dbReference type="SAM" id="Phobius"/>
    </source>
</evidence>